<dbReference type="PANTHER" id="PTHR30204:SF96">
    <property type="entry name" value="CHROMOSOME-ANCHORING PROTEIN RACA"/>
    <property type="match status" value="1"/>
</dbReference>
<dbReference type="PROSITE" id="PS50937">
    <property type="entry name" value="HTH_MERR_2"/>
    <property type="match status" value="1"/>
</dbReference>
<dbReference type="SMART" id="SM00422">
    <property type="entry name" value="HTH_MERR"/>
    <property type="match status" value="1"/>
</dbReference>
<keyword evidence="2" id="KW-1133">Transmembrane helix</keyword>
<accession>A0A0R1KE55</accession>
<comment type="caution">
    <text evidence="4">The sequence shown here is derived from an EMBL/GenBank/DDBJ whole genome shotgun (WGS) entry which is preliminary data.</text>
</comment>
<keyword evidence="5" id="KW-1185">Reference proteome</keyword>
<sequence length="244" mass="28123">MSEYTTGELAKIASVSVRTLQYYDKKDLLKPSKVAESGRRIYTDVDLSRLKLILLLKKLGLPLKAIAEILNSKNSIVVLNLLLEQQQKAIKDTLRDSREQLKTIEELRKNLPQIDQVSLNTIDDIEDVMKNKKELRKVHLRMVLYGIPFNILEYGTLAWGIIKGQWWPFLIAIVLLIICATLVTRYYFQKTNYICPNCGAEFKPSIKEAFWAKHNIRARKLTCPVCGKKDYCVEVYDEGQLNKS</sequence>
<protein>
    <submittedName>
        <fullName evidence="4">Transcriptional regulator</fullName>
    </submittedName>
</protein>
<dbReference type="Proteomes" id="UP000051515">
    <property type="component" value="Unassembled WGS sequence"/>
</dbReference>
<dbReference type="PRINTS" id="PR00040">
    <property type="entry name" value="HTHMERR"/>
</dbReference>
<dbReference type="PATRIC" id="fig|1423788.3.peg.693"/>
<name>A0A0R1KE55_9LACO</name>
<dbReference type="STRING" id="1423788.FC78_GL000680"/>
<feature type="transmembrane region" description="Helical" evidence="2">
    <location>
        <begin position="168"/>
        <end position="188"/>
    </location>
</feature>
<dbReference type="InterPro" id="IPR047057">
    <property type="entry name" value="MerR_fam"/>
</dbReference>
<dbReference type="OrthoDB" id="1894615at2"/>
<evidence type="ECO:0000259" key="3">
    <source>
        <dbReference type="PROSITE" id="PS50937"/>
    </source>
</evidence>
<proteinExistence type="predicted"/>
<dbReference type="Gene3D" id="1.10.1660.10">
    <property type="match status" value="1"/>
</dbReference>
<dbReference type="SUPFAM" id="SSF46955">
    <property type="entry name" value="Putative DNA-binding domain"/>
    <property type="match status" value="1"/>
</dbReference>
<dbReference type="EMBL" id="AZDY01000042">
    <property type="protein sequence ID" value="KRK81627.1"/>
    <property type="molecule type" value="Genomic_DNA"/>
</dbReference>
<evidence type="ECO:0000256" key="2">
    <source>
        <dbReference type="SAM" id="Phobius"/>
    </source>
</evidence>
<evidence type="ECO:0000313" key="4">
    <source>
        <dbReference type="EMBL" id="KRK81627.1"/>
    </source>
</evidence>
<evidence type="ECO:0000256" key="1">
    <source>
        <dbReference type="ARBA" id="ARBA00023125"/>
    </source>
</evidence>
<dbReference type="InterPro" id="IPR000551">
    <property type="entry name" value="MerR-type_HTH_dom"/>
</dbReference>
<evidence type="ECO:0000313" key="5">
    <source>
        <dbReference type="Proteomes" id="UP000051515"/>
    </source>
</evidence>
<organism evidence="4 5">
    <name type="scientific">Companilactobacillus bobalius DSM 19674</name>
    <dbReference type="NCBI Taxonomy" id="1423788"/>
    <lineage>
        <taxon>Bacteria</taxon>
        <taxon>Bacillati</taxon>
        <taxon>Bacillota</taxon>
        <taxon>Bacilli</taxon>
        <taxon>Lactobacillales</taxon>
        <taxon>Lactobacillaceae</taxon>
        <taxon>Companilactobacillus</taxon>
        <taxon>Companilactobacillus bobalius</taxon>
    </lineage>
</organism>
<dbReference type="Pfam" id="PF13411">
    <property type="entry name" value="MerR_1"/>
    <property type="match status" value="1"/>
</dbReference>
<feature type="transmembrane region" description="Helical" evidence="2">
    <location>
        <begin position="142"/>
        <end position="162"/>
    </location>
</feature>
<dbReference type="InterPro" id="IPR009061">
    <property type="entry name" value="DNA-bd_dom_put_sf"/>
</dbReference>
<dbReference type="PANTHER" id="PTHR30204">
    <property type="entry name" value="REDOX-CYCLING DRUG-SENSING TRANSCRIPTIONAL ACTIVATOR SOXR"/>
    <property type="match status" value="1"/>
</dbReference>
<keyword evidence="1" id="KW-0238">DNA-binding</keyword>
<dbReference type="AlphaFoldDB" id="A0A0R1KE55"/>
<keyword evidence="2" id="KW-0812">Transmembrane</keyword>
<feature type="domain" description="HTH merR-type" evidence="3">
    <location>
        <begin position="3"/>
        <end position="72"/>
    </location>
</feature>
<keyword evidence="2" id="KW-0472">Membrane</keyword>
<dbReference type="GO" id="GO:0003700">
    <property type="term" value="F:DNA-binding transcription factor activity"/>
    <property type="evidence" value="ECO:0007669"/>
    <property type="project" value="InterPro"/>
</dbReference>
<dbReference type="GO" id="GO:0003677">
    <property type="term" value="F:DNA binding"/>
    <property type="evidence" value="ECO:0007669"/>
    <property type="project" value="UniProtKB-KW"/>
</dbReference>
<dbReference type="RefSeq" id="WP_056955068.1">
    <property type="nucleotide sequence ID" value="NZ_AZDY01000042.1"/>
</dbReference>
<gene>
    <name evidence="4" type="ORF">FC78_GL000680</name>
</gene>
<reference evidence="4 5" key="1">
    <citation type="journal article" date="2015" name="Genome Announc.">
        <title>Expanding the biotechnology potential of lactobacilli through comparative genomics of 213 strains and associated genera.</title>
        <authorList>
            <person name="Sun Z."/>
            <person name="Harris H.M."/>
            <person name="McCann A."/>
            <person name="Guo C."/>
            <person name="Argimon S."/>
            <person name="Zhang W."/>
            <person name="Yang X."/>
            <person name="Jeffery I.B."/>
            <person name="Cooney J.C."/>
            <person name="Kagawa T.F."/>
            <person name="Liu W."/>
            <person name="Song Y."/>
            <person name="Salvetti E."/>
            <person name="Wrobel A."/>
            <person name="Rasinkangas P."/>
            <person name="Parkhill J."/>
            <person name="Rea M.C."/>
            <person name="O'Sullivan O."/>
            <person name="Ritari J."/>
            <person name="Douillard F.P."/>
            <person name="Paul Ross R."/>
            <person name="Yang R."/>
            <person name="Briner A.E."/>
            <person name="Felis G.E."/>
            <person name="de Vos W.M."/>
            <person name="Barrangou R."/>
            <person name="Klaenhammer T.R."/>
            <person name="Caufield P.W."/>
            <person name="Cui Y."/>
            <person name="Zhang H."/>
            <person name="O'Toole P.W."/>
        </authorList>
    </citation>
    <scope>NUCLEOTIDE SEQUENCE [LARGE SCALE GENOMIC DNA]</scope>
    <source>
        <strain evidence="4 5">DSM 19674</strain>
    </source>
</reference>
<dbReference type="Gene3D" id="2.20.28.30">
    <property type="entry name" value="RNA polymerase ii, chain L"/>
    <property type="match status" value="1"/>
</dbReference>